<dbReference type="EMBL" id="UOFS01000042">
    <property type="protein sequence ID" value="VAX00021.1"/>
    <property type="molecule type" value="Genomic_DNA"/>
</dbReference>
<feature type="domain" description="HTH cro/C1-type" evidence="1">
    <location>
        <begin position="18"/>
        <end position="72"/>
    </location>
</feature>
<sequence>MKINANIIYDTAELGQLIRTERKASGVTLQQTSKRSKIGVRFLSELERGKVTAEIGKVIATLHTIGLDMAVIQKPMKYKVTIPEASPVQDTAKPYSTIKKQSLSEQLDLEFPYDWSNPVIDNAAFIRMVLAKTRFNDILCIAHHFGIEQLETETNYFCDTPQYELILKLLSRIRTGIKIAESKT</sequence>
<dbReference type="AlphaFoldDB" id="A0A3B1AED6"/>
<dbReference type="InterPro" id="IPR001387">
    <property type="entry name" value="Cro/C1-type_HTH"/>
</dbReference>
<dbReference type="Gene3D" id="1.10.260.40">
    <property type="entry name" value="lambda repressor-like DNA-binding domains"/>
    <property type="match status" value="1"/>
</dbReference>
<dbReference type="CDD" id="cd00093">
    <property type="entry name" value="HTH_XRE"/>
    <property type="match status" value="1"/>
</dbReference>
<dbReference type="SMART" id="SM00530">
    <property type="entry name" value="HTH_XRE"/>
    <property type="match status" value="1"/>
</dbReference>
<evidence type="ECO:0000259" key="1">
    <source>
        <dbReference type="PROSITE" id="PS50943"/>
    </source>
</evidence>
<reference evidence="2" key="1">
    <citation type="submission" date="2018-06" db="EMBL/GenBank/DDBJ databases">
        <authorList>
            <person name="Zhirakovskaya E."/>
        </authorList>
    </citation>
    <scope>NUCLEOTIDE SEQUENCE</scope>
</reference>
<gene>
    <name evidence="2" type="ORF">MNBD_GAMMA22-1092</name>
</gene>
<organism evidence="2">
    <name type="scientific">hydrothermal vent metagenome</name>
    <dbReference type="NCBI Taxonomy" id="652676"/>
    <lineage>
        <taxon>unclassified sequences</taxon>
        <taxon>metagenomes</taxon>
        <taxon>ecological metagenomes</taxon>
    </lineage>
</organism>
<dbReference type="GO" id="GO:0003677">
    <property type="term" value="F:DNA binding"/>
    <property type="evidence" value="ECO:0007669"/>
    <property type="project" value="InterPro"/>
</dbReference>
<evidence type="ECO:0000313" key="2">
    <source>
        <dbReference type="EMBL" id="VAX00021.1"/>
    </source>
</evidence>
<dbReference type="SUPFAM" id="SSF47413">
    <property type="entry name" value="lambda repressor-like DNA-binding domains"/>
    <property type="match status" value="1"/>
</dbReference>
<accession>A0A3B1AED6</accession>
<name>A0A3B1AED6_9ZZZZ</name>
<proteinExistence type="predicted"/>
<dbReference type="PROSITE" id="PS50943">
    <property type="entry name" value="HTH_CROC1"/>
    <property type="match status" value="1"/>
</dbReference>
<protein>
    <recommendedName>
        <fullName evidence="1">HTH cro/C1-type domain-containing protein</fullName>
    </recommendedName>
</protein>
<dbReference type="InterPro" id="IPR010982">
    <property type="entry name" value="Lambda_DNA-bd_dom_sf"/>
</dbReference>